<keyword evidence="14" id="KW-1185">Reference proteome</keyword>
<keyword evidence="8 10" id="KW-0411">Iron-sulfur</keyword>
<name>H2Y8D1_CIOSA</name>
<evidence type="ECO:0000256" key="3">
    <source>
        <dbReference type="ARBA" id="ARBA00022485"/>
    </source>
</evidence>
<dbReference type="FunCoup" id="H2Y8D1">
    <property type="interactions" value="627"/>
</dbReference>
<evidence type="ECO:0000256" key="4">
    <source>
        <dbReference type="ARBA" id="ARBA00022490"/>
    </source>
</evidence>
<comment type="similarity">
    <text evidence="2 10">Belongs to the anamorsin family.</text>
</comment>
<dbReference type="STRING" id="51511.ENSCSAVP00000001579"/>
<dbReference type="Pfam" id="PF20922">
    <property type="entry name" value="Anamorsin_N"/>
    <property type="match status" value="1"/>
</dbReference>
<reference evidence="14" key="1">
    <citation type="submission" date="2003-08" db="EMBL/GenBank/DDBJ databases">
        <authorList>
            <person name="Birren B."/>
            <person name="Nusbaum C."/>
            <person name="Abebe A."/>
            <person name="Abouelleil A."/>
            <person name="Adekoya E."/>
            <person name="Ait-zahra M."/>
            <person name="Allen N."/>
            <person name="Allen T."/>
            <person name="An P."/>
            <person name="Anderson M."/>
            <person name="Anderson S."/>
            <person name="Arachchi H."/>
            <person name="Armbruster J."/>
            <person name="Bachantsang P."/>
            <person name="Baldwin J."/>
            <person name="Barry A."/>
            <person name="Bayul T."/>
            <person name="Blitshsteyn B."/>
            <person name="Bloom T."/>
            <person name="Blye J."/>
            <person name="Boguslavskiy L."/>
            <person name="Borowsky M."/>
            <person name="Boukhgalter B."/>
            <person name="Brunache A."/>
            <person name="Butler J."/>
            <person name="Calixte N."/>
            <person name="Calvo S."/>
            <person name="Camarata J."/>
            <person name="Campo K."/>
            <person name="Chang J."/>
            <person name="Cheshatsang Y."/>
            <person name="Citroen M."/>
            <person name="Collymore A."/>
            <person name="Considine T."/>
            <person name="Cook A."/>
            <person name="Cooke P."/>
            <person name="Corum B."/>
            <person name="Cuomo C."/>
            <person name="David R."/>
            <person name="Dawoe T."/>
            <person name="Degray S."/>
            <person name="Dodge S."/>
            <person name="Dooley K."/>
            <person name="Dorje P."/>
            <person name="Dorjee K."/>
            <person name="Dorris L."/>
            <person name="Duffey N."/>
            <person name="Dupes A."/>
            <person name="Elkins T."/>
            <person name="Engels R."/>
            <person name="Erickson J."/>
            <person name="Farina A."/>
            <person name="Faro S."/>
            <person name="Ferreira P."/>
            <person name="Fischer H."/>
            <person name="Fitzgerald M."/>
            <person name="Foley K."/>
            <person name="Gage D."/>
            <person name="Galagan J."/>
            <person name="Gearin G."/>
            <person name="Gnerre S."/>
            <person name="Gnirke A."/>
            <person name="Goyette A."/>
            <person name="Graham J."/>
            <person name="Grandbois E."/>
            <person name="Gyaltsen K."/>
            <person name="Hafez N."/>
            <person name="Hagopian D."/>
            <person name="Hagos B."/>
            <person name="Hall J."/>
            <person name="Hatcher B."/>
            <person name="Heller A."/>
            <person name="Higgins H."/>
            <person name="Honan T."/>
            <person name="Horn A."/>
            <person name="Houde N."/>
            <person name="Hughes L."/>
            <person name="Hulme W."/>
            <person name="Husby E."/>
            <person name="Iliev I."/>
            <person name="Jaffe D."/>
            <person name="Jones C."/>
            <person name="Kamal M."/>
            <person name="Kamat A."/>
            <person name="Kamvysselis M."/>
            <person name="Karlsson E."/>
            <person name="Kells C."/>
            <person name="Kieu A."/>
            <person name="Kisner P."/>
            <person name="Kodira C."/>
            <person name="Kulbokas E."/>
            <person name="Labutti K."/>
            <person name="Lama D."/>
            <person name="Landers T."/>
            <person name="Leger J."/>
            <person name="Levine S."/>
            <person name="Lewis D."/>
            <person name="Lewis T."/>
            <person name="Lindblad-toh K."/>
            <person name="Liu X."/>
            <person name="Lokyitsang T."/>
            <person name="Lokyitsang Y."/>
            <person name="Lucien O."/>
            <person name="Lui A."/>
            <person name="Ma L.J."/>
            <person name="Mabbitt R."/>
            <person name="Macdonald J."/>
            <person name="Maclean C."/>
            <person name="Major J."/>
            <person name="Manning J."/>
            <person name="Marabella R."/>
            <person name="Maru K."/>
            <person name="Matthews C."/>
            <person name="Mauceli E."/>
            <person name="Mccarthy M."/>
            <person name="Mcdonough S."/>
            <person name="Mcghee T."/>
            <person name="Meldrim J."/>
            <person name="Meneus L."/>
            <person name="Mesirov J."/>
            <person name="Mihalev A."/>
            <person name="Mihova T."/>
            <person name="Mikkelsen T."/>
            <person name="Mlenga V."/>
            <person name="Moru K."/>
            <person name="Mozes J."/>
            <person name="Mulrain L."/>
            <person name="Munson G."/>
            <person name="Naylor J."/>
            <person name="Newes C."/>
            <person name="Nguyen C."/>
            <person name="Nguyen N."/>
            <person name="Nguyen T."/>
            <person name="Nicol R."/>
            <person name="Nielsen C."/>
            <person name="Nizzari M."/>
            <person name="Norbu C."/>
            <person name="Norbu N."/>
            <person name="O'donnell P."/>
            <person name="Okoawo O."/>
            <person name="O'leary S."/>
            <person name="Omotosho B."/>
            <person name="O'neill K."/>
            <person name="Osman S."/>
            <person name="Parker S."/>
            <person name="Perrin D."/>
            <person name="Phunkhang P."/>
            <person name="Piqani B."/>
            <person name="Purcell S."/>
            <person name="Rachupka T."/>
            <person name="Ramasamy U."/>
            <person name="Rameau R."/>
            <person name="Ray V."/>
            <person name="Raymond C."/>
            <person name="Retta R."/>
            <person name="Richardson S."/>
            <person name="Rise C."/>
            <person name="Rodriguez J."/>
            <person name="Rogers J."/>
            <person name="Rogov P."/>
            <person name="Rutman M."/>
            <person name="Schupbach R."/>
            <person name="Seaman C."/>
            <person name="Settipalli S."/>
            <person name="Sharpe T."/>
            <person name="Sheridan J."/>
            <person name="Sherpa N."/>
            <person name="Shi J."/>
            <person name="Smirnov S."/>
            <person name="Smith C."/>
            <person name="Sougnez C."/>
            <person name="Spencer B."/>
            <person name="Stalker J."/>
            <person name="Stange-thomann N."/>
            <person name="Stavropoulos S."/>
            <person name="Stetson K."/>
            <person name="Stone C."/>
            <person name="Stone S."/>
            <person name="Stubbs M."/>
            <person name="Talamas J."/>
            <person name="Tchuinga P."/>
            <person name="Tenzing P."/>
            <person name="Tesfaye S."/>
            <person name="Theodore J."/>
            <person name="Thoulutsang Y."/>
            <person name="Topham K."/>
            <person name="Towey S."/>
            <person name="Tsamla T."/>
            <person name="Tsomo N."/>
            <person name="Vallee D."/>
            <person name="Vassiliev H."/>
            <person name="Venkataraman V."/>
            <person name="Vinson J."/>
            <person name="Vo A."/>
            <person name="Wade C."/>
            <person name="Wang S."/>
            <person name="Wangchuk T."/>
            <person name="Wangdi T."/>
            <person name="Whittaker C."/>
            <person name="Wilkinson J."/>
            <person name="Wu Y."/>
            <person name="Wyman D."/>
            <person name="Yadav S."/>
            <person name="Yang S."/>
            <person name="Yang X."/>
            <person name="Yeager S."/>
            <person name="Yee E."/>
            <person name="Young G."/>
            <person name="Zainoun J."/>
            <person name="Zembeck L."/>
            <person name="Zimmer A."/>
            <person name="Zody M."/>
            <person name="Lander E."/>
        </authorList>
    </citation>
    <scope>NUCLEOTIDE SEQUENCE [LARGE SCALE GENOMIC DNA]</scope>
</reference>
<feature type="binding site" evidence="10">
    <location>
        <position position="199"/>
    </location>
    <ligand>
        <name>[2Fe-2S] cluster</name>
        <dbReference type="ChEBI" id="CHEBI:190135"/>
    </ligand>
</feature>
<keyword evidence="6 10" id="KW-0479">Metal-binding</keyword>
<dbReference type="GO" id="GO:0051539">
    <property type="term" value="F:4 iron, 4 sulfur cluster binding"/>
    <property type="evidence" value="ECO:0007669"/>
    <property type="project" value="UniProtKB-KW"/>
</dbReference>
<dbReference type="PANTHER" id="PTHR13273:SF14">
    <property type="entry name" value="ANAMORSIN"/>
    <property type="match status" value="1"/>
</dbReference>
<feature type="region of interest" description="Fe-S binding site B" evidence="10">
    <location>
        <begin position="236"/>
        <end position="250"/>
    </location>
</feature>
<dbReference type="Pfam" id="PF05093">
    <property type="entry name" value="CIAPIN1"/>
    <property type="match status" value="1"/>
</dbReference>
<comment type="cofactor">
    <cofactor evidence="1 10">
        <name>[4Fe-4S] cluster</name>
        <dbReference type="ChEBI" id="CHEBI:49883"/>
    </cofactor>
</comment>
<feature type="binding site" evidence="10">
    <location>
        <position position="210"/>
    </location>
    <ligand>
        <name>[2Fe-2S] cluster</name>
        <dbReference type="ChEBI" id="CHEBI:190135"/>
    </ligand>
</feature>
<dbReference type="PANTHER" id="PTHR13273">
    <property type="entry name" value="ANAMORSIN"/>
    <property type="match status" value="1"/>
</dbReference>
<comment type="subcellular location">
    <subcellularLocation>
        <location evidence="10">Cytoplasm</location>
    </subcellularLocation>
    <subcellularLocation>
        <location evidence="10">Mitochondrion intermembrane space</location>
    </subcellularLocation>
</comment>
<comment type="subunit">
    <text evidence="10">Monomer.</text>
</comment>
<keyword evidence="7 10" id="KW-0408">Iron</keyword>
<comment type="function">
    <text evidence="10">Component of the cytosolic iron-sulfur (Fe-S) protein assembly (CIA) machinery. Required for the maturation of extramitochondrial Fe-S proteins. Part of an electron transfer chain functioning in an early step of cytosolic Fe-S biogenesis, facilitating the de novo assembly of a [4Fe-4S] cluster on the cytosolic Fe-S scaffold complex. Electrons are transferred from NADPH via a FAD- and FMN-containing diflavin oxidoreductase. Together with the diflavin oxidoreductase, also required for the assembly of the diferric tyrosyl radical cofactor of ribonucleotide reductase (RNR), probably by providing electrons for reduction during radical cofactor maturation in the catalytic small subunit.</text>
</comment>
<reference evidence="13" key="3">
    <citation type="submission" date="2025-09" db="UniProtKB">
        <authorList>
            <consortium name="Ensembl"/>
        </authorList>
    </citation>
    <scope>IDENTIFICATION</scope>
</reference>
<feature type="domain" description="Anamorsin C-terminal" evidence="11">
    <location>
        <begin position="230"/>
        <end position="266"/>
    </location>
</feature>
<evidence type="ECO:0000256" key="2">
    <source>
        <dbReference type="ARBA" id="ARBA00008169"/>
    </source>
</evidence>
<dbReference type="eggNOG" id="KOG4020">
    <property type="taxonomic scope" value="Eukaryota"/>
</dbReference>
<dbReference type="GO" id="GO:0051537">
    <property type="term" value="F:2 iron, 2 sulfur cluster binding"/>
    <property type="evidence" value="ECO:0007669"/>
    <property type="project" value="UniProtKB-UniRule"/>
</dbReference>
<keyword evidence="9 10" id="KW-0496">Mitochondrion</keyword>
<feature type="short sequence motif" description="Cx2C motif 1" evidence="10">
    <location>
        <begin position="236"/>
        <end position="239"/>
    </location>
</feature>
<dbReference type="GeneTree" id="ENSGT00390000011417"/>
<dbReference type="Gene3D" id="3.40.50.150">
    <property type="entry name" value="Vaccinia Virus protein VP39"/>
    <property type="match status" value="1"/>
</dbReference>
<keyword evidence="5 10" id="KW-0001">2Fe-2S</keyword>
<feature type="binding site" evidence="10">
    <location>
        <position position="250"/>
    </location>
    <ligand>
        <name>[4Fe-4S] cluster</name>
        <dbReference type="ChEBI" id="CHEBI:49883"/>
    </ligand>
</feature>
<dbReference type="InterPro" id="IPR046408">
    <property type="entry name" value="CIAPIN1"/>
</dbReference>
<evidence type="ECO:0000313" key="13">
    <source>
        <dbReference type="Ensembl" id="ENSCSAVP00000001579.1"/>
    </source>
</evidence>
<evidence type="ECO:0000313" key="14">
    <source>
        <dbReference type="Proteomes" id="UP000007875"/>
    </source>
</evidence>
<dbReference type="InterPro" id="IPR049011">
    <property type="entry name" value="Anamorsin_N_metazoan"/>
</dbReference>
<dbReference type="AlphaFoldDB" id="H2Y8D1"/>
<comment type="domain">
    <text evidence="10">The N-terminal domain has structural similarity with S-adenosyl-L-methionine-dependent methyltransferases, but does not bind S-adenosyl-L-methionine. It is required for correct assembly of the 2 Fe-S clusters.</text>
</comment>
<feature type="binding site" evidence="10">
    <location>
        <position position="236"/>
    </location>
    <ligand>
        <name>[4Fe-4S] cluster</name>
        <dbReference type="ChEBI" id="CHEBI:49883"/>
    </ligand>
</feature>
<dbReference type="GO" id="GO:0016226">
    <property type="term" value="P:iron-sulfur cluster assembly"/>
    <property type="evidence" value="ECO:0007669"/>
    <property type="project" value="UniProtKB-UniRule"/>
</dbReference>
<feature type="binding site" evidence="10">
    <location>
        <position position="213"/>
    </location>
    <ligand>
        <name>[2Fe-2S] cluster</name>
        <dbReference type="ChEBI" id="CHEBI:190135"/>
    </ligand>
</feature>
<dbReference type="InterPro" id="IPR007785">
    <property type="entry name" value="Anamorsin"/>
</dbReference>
<dbReference type="GO" id="GO:0005758">
    <property type="term" value="C:mitochondrial intermembrane space"/>
    <property type="evidence" value="ECO:0007669"/>
    <property type="project" value="UniProtKB-SubCell"/>
</dbReference>
<comment type="domain">
    <text evidence="10">The twin Cx2C motifs are involved in the recognition by the mitochondrial MIA40-ERV1 disulfide relay system. The formation of 2 disulfide bonds in the Cx2C motifs through dithiol/disulfide exchange reactions effectively traps the protein in the mitochondrial intermembrane space.</text>
</comment>
<feature type="short sequence motif" description="Cx2C motif 2" evidence="10">
    <location>
        <begin position="247"/>
        <end position="250"/>
    </location>
</feature>
<dbReference type="InParanoid" id="H2Y8D1"/>
<evidence type="ECO:0000256" key="5">
    <source>
        <dbReference type="ARBA" id="ARBA00022714"/>
    </source>
</evidence>
<comment type="domain">
    <text evidence="10">The C-terminal domain binds 2 Fe-S clusters but is otherwise mostly in an intrinsically disordered conformation.</text>
</comment>
<comment type="cofactor">
    <cofactor evidence="10">
        <name>[2Fe-2S] cluster</name>
        <dbReference type="ChEBI" id="CHEBI:190135"/>
    </cofactor>
</comment>
<dbReference type="HAMAP" id="MF_03115">
    <property type="entry name" value="Anamorsin"/>
    <property type="match status" value="1"/>
</dbReference>
<reference evidence="13" key="2">
    <citation type="submission" date="2025-08" db="UniProtKB">
        <authorList>
            <consortium name="Ensembl"/>
        </authorList>
    </citation>
    <scope>IDENTIFICATION</scope>
</reference>
<dbReference type="InterPro" id="IPR029063">
    <property type="entry name" value="SAM-dependent_MTases_sf"/>
</dbReference>
<evidence type="ECO:0000256" key="7">
    <source>
        <dbReference type="ARBA" id="ARBA00023004"/>
    </source>
</evidence>
<evidence type="ECO:0000256" key="10">
    <source>
        <dbReference type="HAMAP-Rule" id="MF_03115"/>
    </source>
</evidence>
<dbReference type="GO" id="GO:0046872">
    <property type="term" value="F:metal ion binding"/>
    <property type="evidence" value="ECO:0007669"/>
    <property type="project" value="UniProtKB-KW"/>
</dbReference>
<feature type="region of interest" description="Fe-S binding site A" evidence="10">
    <location>
        <begin position="199"/>
        <end position="215"/>
    </location>
</feature>
<evidence type="ECO:0000256" key="6">
    <source>
        <dbReference type="ARBA" id="ARBA00022723"/>
    </source>
</evidence>
<comment type="caution">
    <text evidence="10">Lacks conserved residue(s) required for the propagation of feature annotation.</text>
</comment>
<sequence>MEKFIKEGDNVLIVWSTQPGEDKMLSALNTIKTHNSTGTVQLENSQRLSIGGHTSSTYDVALFGLFPSDKSYSGDVFAEVAKRMKPKGKIYIKSSSDDSTTSTLKLSGFINIGQAGPTESNTGDAEEHILSAEKPSFEVGSSSKLSFGKMKSEDDNAKKVWNLSAMDMNDDDVELINDDDLLEEEDLIVPDASSLKADCGTGATKPKKACKNCSCGLAEELEAGKAPEPKAATSACGSCYLGDAFRCASCPYLGMPAFKPGEKISLSSRQLTADS</sequence>
<accession>H2Y8D1</accession>
<dbReference type="Ensembl" id="ENSCSAVT00000001599.1">
    <property type="protein sequence ID" value="ENSCSAVP00000001579.1"/>
    <property type="gene ID" value="ENSCSAVG00000000902.1"/>
</dbReference>
<evidence type="ECO:0000256" key="9">
    <source>
        <dbReference type="ARBA" id="ARBA00023128"/>
    </source>
</evidence>
<evidence type="ECO:0000256" key="1">
    <source>
        <dbReference type="ARBA" id="ARBA00001966"/>
    </source>
</evidence>
<protein>
    <recommendedName>
        <fullName evidence="10">Anamorsin homolog</fullName>
    </recommendedName>
    <alternativeName>
        <fullName evidence="10">Fe-S cluster assembly protein DRE2 homolog</fullName>
    </alternativeName>
</protein>
<feature type="domain" description="Anamorsin N-terminal" evidence="12">
    <location>
        <begin position="8"/>
        <end position="142"/>
    </location>
</feature>
<dbReference type="Proteomes" id="UP000007875">
    <property type="component" value="Unassembled WGS sequence"/>
</dbReference>
<feature type="binding site" evidence="10">
    <location>
        <position position="239"/>
    </location>
    <ligand>
        <name>[4Fe-4S] cluster</name>
        <dbReference type="ChEBI" id="CHEBI:49883"/>
    </ligand>
</feature>
<organism evidence="13 14">
    <name type="scientific">Ciona savignyi</name>
    <name type="common">Pacific transparent sea squirt</name>
    <dbReference type="NCBI Taxonomy" id="51511"/>
    <lineage>
        <taxon>Eukaryota</taxon>
        <taxon>Metazoa</taxon>
        <taxon>Chordata</taxon>
        <taxon>Tunicata</taxon>
        <taxon>Ascidiacea</taxon>
        <taxon>Phlebobranchia</taxon>
        <taxon>Cionidae</taxon>
        <taxon>Ciona</taxon>
    </lineage>
</organism>
<dbReference type="OMA" id="GFINCRE"/>
<proteinExistence type="inferred from homology"/>
<evidence type="ECO:0000259" key="11">
    <source>
        <dbReference type="Pfam" id="PF05093"/>
    </source>
</evidence>
<feature type="binding site" evidence="10">
    <location>
        <position position="247"/>
    </location>
    <ligand>
        <name>[4Fe-4S] cluster</name>
        <dbReference type="ChEBI" id="CHEBI:49883"/>
    </ligand>
</feature>
<feature type="binding site" evidence="10">
    <location>
        <position position="215"/>
    </location>
    <ligand>
        <name>[2Fe-2S] cluster</name>
        <dbReference type="ChEBI" id="CHEBI:190135"/>
    </ligand>
</feature>
<dbReference type="HOGENOM" id="CLU_064393_1_0_1"/>
<keyword evidence="4 10" id="KW-0963">Cytoplasm</keyword>
<evidence type="ECO:0000256" key="8">
    <source>
        <dbReference type="ARBA" id="ARBA00023014"/>
    </source>
</evidence>
<evidence type="ECO:0000259" key="12">
    <source>
        <dbReference type="Pfam" id="PF20922"/>
    </source>
</evidence>
<keyword evidence="3 10" id="KW-0004">4Fe-4S</keyword>
<dbReference type="GO" id="GO:0009055">
    <property type="term" value="F:electron transfer activity"/>
    <property type="evidence" value="ECO:0007669"/>
    <property type="project" value="UniProtKB-UniRule"/>
</dbReference>